<sequence length="323" mass="35090">MKFSQSYSLADNFGLPIPSEITVPGGSEGENAEFLPKKDPNYAFRQRLVSELASWWAKAAGSEGLFLTGPTGSGKTSLAEQYFARLNVPLIVIPCGKSMKLDSVLYRVVVKEGAAISYEDGPLTAAVRNGYPVLFDEIDRLDPREVTRLHALMEGAPLIVPQLGGDPIVPAEGFRVLATGNSAGGGDETGLHTGVSRMDVATTDRFIYIEVGYAEREVEEALLARVQPELPEVARTILCRLAEEVRASYIGTREGAESANALEITISTRKLLQVAHYALLWKDVEKKGESPIQRSLDACLLRRATPSDAEAIRQMLGLIEKGE</sequence>
<protein>
    <submittedName>
        <fullName evidence="2">AAA family ATPase</fullName>
    </submittedName>
</protein>
<keyword evidence="3" id="KW-1185">Reference proteome</keyword>
<evidence type="ECO:0000313" key="3">
    <source>
        <dbReference type="Proteomes" id="UP001259982"/>
    </source>
</evidence>
<reference evidence="2 3" key="1">
    <citation type="submission" date="2023-09" db="EMBL/GenBank/DDBJ databases">
        <authorList>
            <person name="Rey-Velasco X."/>
        </authorList>
    </citation>
    <scope>NUCLEOTIDE SEQUENCE [LARGE SCALE GENOMIC DNA]</scope>
    <source>
        <strain evidence="2 3">P385</strain>
    </source>
</reference>
<dbReference type="PANTHER" id="PTHR42759">
    <property type="entry name" value="MOXR FAMILY PROTEIN"/>
    <property type="match status" value="1"/>
</dbReference>
<dbReference type="SMART" id="SM00382">
    <property type="entry name" value="AAA"/>
    <property type="match status" value="1"/>
</dbReference>
<dbReference type="InterPro" id="IPR003593">
    <property type="entry name" value="AAA+_ATPase"/>
</dbReference>
<dbReference type="SUPFAM" id="SSF52540">
    <property type="entry name" value="P-loop containing nucleoside triphosphate hydrolases"/>
    <property type="match status" value="1"/>
</dbReference>
<dbReference type="Gene3D" id="3.40.50.300">
    <property type="entry name" value="P-loop containing nucleotide triphosphate hydrolases"/>
    <property type="match status" value="1"/>
</dbReference>
<dbReference type="InterPro" id="IPR050764">
    <property type="entry name" value="CbbQ/NirQ/NorQ/GpvN"/>
</dbReference>
<evidence type="ECO:0000313" key="2">
    <source>
        <dbReference type="EMBL" id="MDT0618549.1"/>
    </source>
</evidence>
<dbReference type="EMBL" id="JAVRHY010000006">
    <property type="protein sequence ID" value="MDT0618549.1"/>
    <property type="molecule type" value="Genomic_DNA"/>
</dbReference>
<dbReference type="InterPro" id="IPR027417">
    <property type="entry name" value="P-loop_NTPase"/>
</dbReference>
<dbReference type="Proteomes" id="UP001259982">
    <property type="component" value="Unassembled WGS sequence"/>
</dbReference>
<dbReference type="InterPro" id="IPR011704">
    <property type="entry name" value="ATPase_dyneun-rel_AAA"/>
</dbReference>
<dbReference type="Pfam" id="PF07728">
    <property type="entry name" value="AAA_5"/>
    <property type="match status" value="1"/>
</dbReference>
<organism evidence="2 3">
    <name type="scientific">Spectribacter acetivorans</name>
    <dbReference type="NCBI Taxonomy" id="3075603"/>
    <lineage>
        <taxon>Bacteria</taxon>
        <taxon>Pseudomonadati</taxon>
        <taxon>Pseudomonadota</taxon>
        <taxon>Gammaproteobacteria</taxon>
        <taxon>Salinisphaerales</taxon>
        <taxon>Salinisphaeraceae</taxon>
        <taxon>Spectribacter</taxon>
    </lineage>
</organism>
<dbReference type="CDD" id="cd00009">
    <property type="entry name" value="AAA"/>
    <property type="match status" value="1"/>
</dbReference>
<gene>
    <name evidence="2" type="ORF">RM531_08665</name>
</gene>
<comment type="caution">
    <text evidence="2">The sequence shown here is derived from an EMBL/GenBank/DDBJ whole genome shotgun (WGS) entry which is preliminary data.</text>
</comment>
<feature type="domain" description="AAA+ ATPase" evidence="1">
    <location>
        <begin position="61"/>
        <end position="199"/>
    </location>
</feature>
<accession>A0ABU3B7X0</accession>
<dbReference type="PANTHER" id="PTHR42759:SF1">
    <property type="entry name" value="MAGNESIUM-CHELATASE SUBUNIT CHLD"/>
    <property type="match status" value="1"/>
</dbReference>
<name>A0ABU3B7X0_9GAMM</name>
<dbReference type="RefSeq" id="WP_311658685.1">
    <property type="nucleotide sequence ID" value="NZ_JAVRHY010000006.1"/>
</dbReference>
<proteinExistence type="predicted"/>
<evidence type="ECO:0000259" key="1">
    <source>
        <dbReference type="SMART" id="SM00382"/>
    </source>
</evidence>